<dbReference type="Gene3D" id="6.10.340.10">
    <property type="match status" value="1"/>
</dbReference>
<dbReference type="EC" id="2.7.13.3" evidence="3"/>
<evidence type="ECO:0000256" key="3">
    <source>
        <dbReference type="ARBA" id="ARBA00012438"/>
    </source>
</evidence>
<keyword evidence="8 11" id="KW-1133">Transmembrane helix</keyword>
<dbReference type="CDD" id="cd00082">
    <property type="entry name" value="HisKA"/>
    <property type="match status" value="1"/>
</dbReference>
<evidence type="ECO:0000313" key="15">
    <source>
        <dbReference type="EMBL" id="SCC82704.1"/>
    </source>
</evidence>
<proteinExistence type="predicted"/>
<dbReference type="STRING" id="1653334.GA0071312_3714"/>
<evidence type="ECO:0000256" key="6">
    <source>
        <dbReference type="ARBA" id="ARBA00022692"/>
    </source>
</evidence>
<comment type="caution">
    <text evidence="14">The sequence shown here is derived from an EMBL/GenBank/DDBJ whole genome shotgun (WGS) entry which is preliminary data.</text>
</comment>
<keyword evidence="7 14" id="KW-0418">Kinase</keyword>
<sequence>MRAFLDSLAKLLRTSAFKLSAFYLVMFAVTIFLTLGYVTWNAQRLVTQQMVSTIEAEITGLAEQFERGGLPQLVRTVNRRSRSPSASLYLITTRTGRPVAGNVEAVSPRLLAQPGQHRIRYERVSGADGMRIHRALVRVYHLPGGNRLLVGRDIEENERMRDVVRRAFIWSLFWVFLFGGVGGWIVAKRLLGRVEAMTSTTRSIMAGDLGGRLAIAGTGDELDRLAESLNTMLGRIEELMAGMRQVSDNIAHDLKTPLNRLRNRADDALREARTPEELRAALEGAIEESDNLIRVFDALLMIARLEAGNAGDLVRDFDASDIATDVAELYDAVVEEAGMRLDAQIAPDLPLRGSPELLAQALTNLIDNALKYAAPDGDDDGQAVIRLVAERDGARVRISLRDHGPGIPEEECERVLGRFIRLEHSRNRPGFGLGLSLVAAVARLHGGTLRLEEGAPGLVAVLDLPAAGRS</sequence>
<dbReference type="GO" id="GO:0005886">
    <property type="term" value="C:plasma membrane"/>
    <property type="evidence" value="ECO:0007669"/>
    <property type="project" value="TreeGrafter"/>
</dbReference>
<organism evidence="14 16">
    <name type="scientific">Saliniramus fredricksonii</name>
    <dbReference type="NCBI Taxonomy" id="1653334"/>
    <lineage>
        <taxon>Bacteria</taxon>
        <taxon>Pseudomonadati</taxon>
        <taxon>Pseudomonadota</taxon>
        <taxon>Alphaproteobacteria</taxon>
        <taxon>Hyphomicrobiales</taxon>
        <taxon>Salinarimonadaceae</taxon>
        <taxon>Saliniramus</taxon>
    </lineage>
</organism>
<keyword evidence="9" id="KW-0902">Two-component regulatory system</keyword>
<protein>
    <recommendedName>
        <fullName evidence="3">histidine kinase</fullName>
        <ecNumber evidence="3">2.7.13.3</ecNumber>
    </recommendedName>
</protein>
<dbReference type="Pfam" id="PF02518">
    <property type="entry name" value="HATPase_c"/>
    <property type="match status" value="1"/>
</dbReference>
<dbReference type="EMBL" id="FMBM01000003">
    <property type="protein sequence ID" value="SCC82704.1"/>
    <property type="molecule type" value="Genomic_DNA"/>
</dbReference>
<dbReference type="SUPFAM" id="SSF158472">
    <property type="entry name" value="HAMP domain-like"/>
    <property type="match status" value="1"/>
</dbReference>
<dbReference type="Proteomes" id="UP000050497">
    <property type="component" value="Unassembled WGS sequence"/>
</dbReference>
<gene>
    <name evidence="15" type="ORF">GA0071312_3714</name>
    <name evidence="14" type="ORF">HLUCCO17_00570</name>
</gene>
<dbReference type="InterPro" id="IPR036890">
    <property type="entry name" value="HATPase_C_sf"/>
</dbReference>
<dbReference type="RefSeq" id="WP_074446487.1">
    <property type="nucleotide sequence ID" value="NZ_FMBM01000003.1"/>
</dbReference>
<evidence type="ECO:0000256" key="1">
    <source>
        <dbReference type="ARBA" id="ARBA00000085"/>
    </source>
</evidence>
<dbReference type="PRINTS" id="PR00344">
    <property type="entry name" value="BCTRLSENSOR"/>
</dbReference>
<evidence type="ECO:0000313" key="17">
    <source>
        <dbReference type="Proteomes" id="UP000182800"/>
    </source>
</evidence>
<dbReference type="Pfam" id="PF00672">
    <property type="entry name" value="HAMP"/>
    <property type="match status" value="1"/>
</dbReference>
<feature type="transmembrane region" description="Helical" evidence="11">
    <location>
        <begin position="20"/>
        <end position="40"/>
    </location>
</feature>
<keyword evidence="5" id="KW-0808">Transferase</keyword>
<evidence type="ECO:0000256" key="8">
    <source>
        <dbReference type="ARBA" id="ARBA00022989"/>
    </source>
</evidence>
<dbReference type="Gene3D" id="1.10.287.130">
    <property type="match status" value="1"/>
</dbReference>
<dbReference type="PANTHER" id="PTHR45436:SF8">
    <property type="entry name" value="HISTIDINE KINASE"/>
    <property type="match status" value="1"/>
</dbReference>
<name>A0A0P8A4P7_9HYPH</name>
<comment type="subcellular location">
    <subcellularLocation>
        <location evidence="2">Membrane</location>
    </subcellularLocation>
</comment>
<dbReference type="CDD" id="cd06225">
    <property type="entry name" value="HAMP"/>
    <property type="match status" value="1"/>
</dbReference>
<accession>A0A0P8A4P7</accession>
<evidence type="ECO:0000256" key="7">
    <source>
        <dbReference type="ARBA" id="ARBA00022777"/>
    </source>
</evidence>
<dbReference type="SMART" id="SM00387">
    <property type="entry name" value="HATPase_c"/>
    <property type="match status" value="1"/>
</dbReference>
<evidence type="ECO:0000256" key="2">
    <source>
        <dbReference type="ARBA" id="ARBA00004370"/>
    </source>
</evidence>
<dbReference type="InterPro" id="IPR003660">
    <property type="entry name" value="HAMP_dom"/>
</dbReference>
<evidence type="ECO:0000256" key="10">
    <source>
        <dbReference type="ARBA" id="ARBA00023136"/>
    </source>
</evidence>
<dbReference type="PANTHER" id="PTHR45436">
    <property type="entry name" value="SENSOR HISTIDINE KINASE YKOH"/>
    <property type="match status" value="1"/>
</dbReference>
<feature type="domain" description="Histidine kinase" evidence="12">
    <location>
        <begin position="249"/>
        <end position="468"/>
    </location>
</feature>
<keyword evidence="10 11" id="KW-0472">Membrane</keyword>
<dbReference type="InterPro" id="IPR003661">
    <property type="entry name" value="HisK_dim/P_dom"/>
</dbReference>
<feature type="domain" description="HAMP" evidence="13">
    <location>
        <begin position="188"/>
        <end position="241"/>
    </location>
</feature>
<keyword evidence="4" id="KW-0597">Phosphoprotein</keyword>
<dbReference type="InterPro" id="IPR050428">
    <property type="entry name" value="TCS_sensor_his_kinase"/>
</dbReference>
<evidence type="ECO:0000256" key="5">
    <source>
        <dbReference type="ARBA" id="ARBA00022679"/>
    </source>
</evidence>
<evidence type="ECO:0000256" key="9">
    <source>
        <dbReference type="ARBA" id="ARBA00023012"/>
    </source>
</evidence>
<dbReference type="AlphaFoldDB" id="A0A0P8A4P7"/>
<evidence type="ECO:0000313" key="14">
    <source>
        <dbReference type="EMBL" id="KPQ12621.1"/>
    </source>
</evidence>
<dbReference type="PATRIC" id="fig|1653334.4.peg.1874"/>
<keyword evidence="6 11" id="KW-0812">Transmembrane</keyword>
<dbReference type="Gene3D" id="3.30.565.10">
    <property type="entry name" value="Histidine kinase-like ATPase, C-terminal domain"/>
    <property type="match status" value="1"/>
</dbReference>
<feature type="transmembrane region" description="Helical" evidence="11">
    <location>
        <begin position="167"/>
        <end position="187"/>
    </location>
</feature>
<dbReference type="InterPro" id="IPR036097">
    <property type="entry name" value="HisK_dim/P_sf"/>
</dbReference>
<dbReference type="Proteomes" id="UP000182800">
    <property type="component" value="Unassembled WGS sequence"/>
</dbReference>
<dbReference type="InterPro" id="IPR003594">
    <property type="entry name" value="HATPase_dom"/>
</dbReference>
<comment type="catalytic activity">
    <reaction evidence="1">
        <text>ATP + protein L-histidine = ADP + protein N-phospho-L-histidine.</text>
        <dbReference type="EC" id="2.7.13.3"/>
    </reaction>
</comment>
<dbReference type="EMBL" id="LJSX01000001">
    <property type="protein sequence ID" value="KPQ12621.1"/>
    <property type="molecule type" value="Genomic_DNA"/>
</dbReference>
<evidence type="ECO:0000259" key="13">
    <source>
        <dbReference type="PROSITE" id="PS50885"/>
    </source>
</evidence>
<dbReference type="InterPro" id="IPR005467">
    <property type="entry name" value="His_kinase_dom"/>
</dbReference>
<keyword evidence="17" id="KW-1185">Reference proteome</keyword>
<dbReference type="PROSITE" id="PS50109">
    <property type="entry name" value="HIS_KIN"/>
    <property type="match status" value="1"/>
</dbReference>
<reference evidence="14 16" key="1">
    <citation type="submission" date="2015-09" db="EMBL/GenBank/DDBJ databases">
        <title>Identification and resolution of microdiversity through metagenomic sequencing of parallel consortia.</title>
        <authorList>
            <person name="Nelson W.C."/>
            <person name="Romine M.F."/>
            <person name="Lindemann S.R."/>
        </authorList>
    </citation>
    <scope>NUCLEOTIDE SEQUENCE [LARGE SCALE GENOMIC DNA]</scope>
    <source>
        <strain evidence="14">HL-109</strain>
    </source>
</reference>
<dbReference type="SMART" id="SM00388">
    <property type="entry name" value="HisKA"/>
    <property type="match status" value="1"/>
</dbReference>
<evidence type="ECO:0000259" key="12">
    <source>
        <dbReference type="PROSITE" id="PS50109"/>
    </source>
</evidence>
<dbReference type="PROSITE" id="PS50885">
    <property type="entry name" value="HAMP"/>
    <property type="match status" value="1"/>
</dbReference>
<dbReference type="SUPFAM" id="SSF47384">
    <property type="entry name" value="Homodimeric domain of signal transducing histidine kinase"/>
    <property type="match status" value="1"/>
</dbReference>
<dbReference type="Pfam" id="PF00512">
    <property type="entry name" value="HisKA"/>
    <property type="match status" value="1"/>
</dbReference>
<evidence type="ECO:0000313" key="16">
    <source>
        <dbReference type="Proteomes" id="UP000050497"/>
    </source>
</evidence>
<evidence type="ECO:0000256" key="4">
    <source>
        <dbReference type="ARBA" id="ARBA00022553"/>
    </source>
</evidence>
<reference evidence="15 17" key="2">
    <citation type="submission" date="2016-08" db="EMBL/GenBank/DDBJ databases">
        <authorList>
            <person name="Varghese N."/>
            <person name="Submissions Spin"/>
        </authorList>
    </citation>
    <scope>NUCLEOTIDE SEQUENCE [LARGE SCALE GENOMIC DNA]</scope>
    <source>
        <strain evidence="15 17">HL-109</strain>
    </source>
</reference>
<evidence type="ECO:0000256" key="11">
    <source>
        <dbReference type="SAM" id="Phobius"/>
    </source>
</evidence>
<dbReference type="SUPFAM" id="SSF55874">
    <property type="entry name" value="ATPase domain of HSP90 chaperone/DNA topoisomerase II/histidine kinase"/>
    <property type="match status" value="1"/>
</dbReference>
<dbReference type="GO" id="GO:0000155">
    <property type="term" value="F:phosphorelay sensor kinase activity"/>
    <property type="evidence" value="ECO:0007669"/>
    <property type="project" value="InterPro"/>
</dbReference>
<dbReference type="SMART" id="SM00304">
    <property type="entry name" value="HAMP"/>
    <property type="match status" value="1"/>
</dbReference>
<dbReference type="InterPro" id="IPR004358">
    <property type="entry name" value="Sig_transdc_His_kin-like_C"/>
</dbReference>
<dbReference type="CDD" id="cd00075">
    <property type="entry name" value="HATPase"/>
    <property type="match status" value="1"/>
</dbReference>